<name>A0A9N8PGR1_9PEZI</name>
<feature type="compositionally biased region" description="Basic and acidic residues" evidence="1">
    <location>
        <begin position="200"/>
        <end position="217"/>
    </location>
</feature>
<proteinExistence type="predicted"/>
<dbReference type="Proteomes" id="UP000714618">
    <property type="component" value="Unassembled WGS sequence"/>
</dbReference>
<feature type="compositionally biased region" description="Low complexity" evidence="1">
    <location>
        <begin position="222"/>
        <end position="233"/>
    </location>
</feature>
<sequence length="269" mass="30536">MPSSEERRSSERIAAQKEKAEREEKEKFEREEKARLELEQKDLKARIARGLPEDGSLMFKSFGYKDRPFLVEREEVWRKEEDVRIGSWATKAHWKPKTSILGKNGLKDFAQDRQQEYIAMIKENTSHPSEKLTPWGGPPIIMNINPDLDIPYSNLCYVDLSRPGNPKYEEKKLVLPQPNRDAYGAFEQWRQDMADTEFKGRFLSKQAKDRMYEEPKSKSKAKSGSGSKSSGVTKSHHGGSSSRGGSGRGGRGGGRGGREEEGVGVRAWE</sequence>
<feature type="region of interest" description="Disordered" evidence="1">
    <location>
        <begin position="200"/>
        <end position="269"/>
    </location>
</feature>
<dbReference type="EMBL" id="CAIJEO010000006">
    <property type="protein sequence ID" value="CAD0095629.1"/>
    <property type="molecule type" value="Genomic_DNA"/>
</dbReference>
<dbReference type="AlphaFoldDB" id="A0A9N8PGR1"/>
<dbReference type="OrthoDB" id="3911430at2759"/>
<gene>
    <name evidence="2" type="ORF">AWRI4233_LOCUS5311</name>
</gene>
<accession>A0A9N8PGR1</accession>
<evidence type="ECO:0000313" key="2">
    <source>
        <dbReference type="EMBL" id="CAD0095629.1"/>
    </source>
</evidence>
<feature type="compositionally biased region" description="Basic and acidic residues" evidence="1">
    <location>
        <begin position="256"/>
        <end position="269"/>
    </location>
</feature>
<keyword evidence="3" id="KW-1185">Reference proteome</keyword>
<organism evidence="2 3">
    <name type="scientific">Aureobasidium mustum</name>
    <dbReference type="NCBI Taxonomy" id="2773714"/>
    <lineage>
        <taxon>Eukaryota</taxon>
        <taxon>Fungi</taxon>
        <taxon>Dikarya</taxon>
        <taxon>Ascomycota</taxon>
        <taxon>Pezizomycotina</taxon>
        <taxon>Dothideomycetes</taxon>
        <taxon>Dothideomycetidae</taxon>
        <taxon>Dothideales</taxon>
        <taxon>Saccotheciaceae</taxon>
        <taxon>Aureobasidium</taxon>
    </lineage>
</organism>
<feature type="compositionally biased region" description="Gly residues" evidence="1">
    <location>
        <begin position="241"/>
        <end position="255"/>
    </location>
</feature>
<feature type="region of interest" description="Disordered" evidence="1">
    <location>
        <begin position="1"/>
        <end position="32"/>
    </location>
</feature>
<reference evidence="2" key="1">
    <citation type="submission" date="2020-06" db="EMBL/GenBank/DDBJ databases">
        <authorList>
            <person name="Onetto C."/>
        </authorList>
    </citation>
    <scope>NUCLEOTIDE SEQUENCE</scope>
</reference>
<evidence type="ECO:0000256" key="1">
    <source>
        <dbReference type="SAM" id="MobiDB-lite"/>
    </source>
</evidence>
<comment type="caution">
    <text evidence="2">The sequence shown here is derived from an EMBL/GenBank/DDBJ whole genome shotgun (WGS) entry which is preliminary data.</text>
</comment>
<evidence type="ECO:0000313" key="3">
    <source>
        <dbReference type="Proteomes" id="UP000714618"/>
    </source>
</evidence>
<protein>
    <submittedName>
        <fullName evidence="2">Uncharacterized protein</fullName>
    </submittedName>
</protein>